<dbReference type="Proteomes" id="UP001144397">
    <property type="component" value="Unassembled WGS sequence"/>
</dbReference>
<proteinExistence type="predicted"/>
<name>A0A9W6CS10_XANFL</name>
<dbReference type="SUPFAM" id="SSF50475">
    <property type="entry name" value="FMN-binding split barrel"/>
    <property type="match status" value="1"/>
</dbReference>
<dbReference type="InterPro" id="IPR024029">
    <property type="entry name" value="Pyridox_Oxase_FMN-dep"/>
</dbReference>
<protein>
    <submittedName>
        <fullName evidence="2">Pyridoxamine 5'-phosphate oxidase-like FMN-binding protein</fullName>
    </submittedName>
</protein>
<organism evidence="2 4">
    <name type="scientific">Xanthobacter flavus</name>
    <dbReference type="NCBI Taxonomy" id="281"/>
    <lineage>
        <taxon>Bacteria</taxon>
        <taxon>Pseudomonadati</taxon>
        <taxon>Pseudomonadota</taxon>
        <taxon>Alphaproteobacteria</taxon>
        <taxon>Hyphomicrobiales</taxon>
        <taxon>Xanthobacteraceae</taxon>
        <taxon>Xanthobacter</taxon>
    </lineage>
</organism>
<evidence type="ECO:0000259" key="1">
    <source>
        <dbReference type="Pfam" id="PF01243"/>
    </source>
</evidence>
<feature type="domain" description="Pyridoxamine 5'-phosphate oxidase N-terminal" evidence="1">
    <location>
        <begin position="29"/>
        <end position="149"/>
    </location>
</feature>
<evidence type="ECO:0000313" key="2">
    <source>
        <dbReference type="EMBL" id="GLI22823.1"/>
    </source>
</evidence>
<evidence type="ECO:0000313" key="3">
    <source>
        <dbReference type="EMBL" id="MDR6334104.1"/>
    </source>
</evidence>
<evidence type="ECO:0000313" key="4">
    <source>
        <dbReference type="Proteomes" id="UP001144397"/>
    </source>
</evidence>
<dbReference type="NCBIfam" id="TIGR04025">
    <property type="entry name" value="PPOX_FMN_DR2398"/>
    <property type="match status" value="1"/>
</dbReference>
<dbReference type="RefSeq" id="WP_281807717.1">
    <property type="nucleotide sequence ID" value="NZ_BSDO01000003.1"/>
</dbReference>
<dbReference type="Pfam" id="PF01243">
    <property type="entry name" value="PNPOx_N"/>
    <property type="match status" value="1"/>
</dbReference>
<dbReference type="EMBL" id="JAVDPY010000004">
    <property type="protein sequence ID" value="MDR6334104.1"/>
    <property type="molecule type" value="Genomic_DNA"/>
</dbReference>
<gene>
    <name evidence="3" type="ORF">GGQ86_002580</name>
    <name evidence="2" type="ORF">XFLAVUS301_24970</name>
</gene>
<dbReference type="PANTHER" id="PTHR42815:SF2">
    <property type="entry name" value="FAD-BINDING, PUTATIVE (AFU_ORTHOLOGUE AFUA_6G07600)-RELATED"/>
    <property type="match status" value="1"/>
</dbReference>
<reference evidence="2" key="1">
    <citation type="submission" date="2022-12" db="EMBL/GenBank/DDBJ databases">
        <title>Reference genome sequencing for broad-spectrum identification of bacterial and archaeal isolates by mass spectrometry.</title>
        <authorList>
            <person name="Sekiguchi Y."/>
            <person name="Tourlousse D.M."/>
        </authorList>
    </citation>
    <scope>NUCLEOTIDE SEQUENCE</scope>
    <source>
        <strain evidence="2">301</strain>
    </source>
</reference>
<dbReference type="EMBL" id="BSDO01000003">
    <property type="protein sequence ID" value="GLI22823.1"/>
    <property type="molecule type" value="Genomic_DNA"/>
</dbReference>
<evidence type="ECO:0000313" key="5">
    <source>
        <dbReference type="Proteomes" id="UP001245370"/>
    </source>
</evidence>
<dbReference type="Gene3D" id="2.30.110.10">
    <property type="entry name" value="Electron Transport, Fmn-binding Protein, Chain A"/>
    <property type="match status" value="1"/>
</dbReference>
<reference evidence="3 5" key="2">
    <citation type="submission" date="2023-07" db="EMBL/GenBank/DDBJ databases">
        <title>Genomic Encyclopedia of Type Strains, Phase IV (KMG-IV): sequencing the most valuable type-strain genomes for metagenomic binning, comparative biology and taxonomic classification.</title>
        <authorList>
            <person name="Goeker M."/>
        </authorList>
    </citation>
    <scope>NUCLEOTIDE SEQUENCE [LARGE SCALE GENOMIC DNA]</scope>
    <source>
        <strain evidence="3 5">DSM 338</strain>
    </source>
</reference>
<dbReference type="GeneID" id="95763281"/>
<dbReference type="InterPro" id="IPR012349">
    <property type="entry name" value="Split_barrel_FMN-bd"/>
</dbReference>
<dbReference type="InterPro" id="IPR011576">
    <property type="entry name" value="Pyridox_Oxase_N"/>
</dbReference>
<accession>A0A9W6CS10</accession>
<comment type="caution">
    <text evidence="2">The sequence shown here is derived from an EMBL/GenBank/DDBJ whole genome shotgun (WGS) entry which is preliminary data.</text>
</comment>
<dbReference type="PANTHER" id="PTHR42815">
    <property type="entry name" value="FAD-BINDING, PUTATIVE (AFU_ORTHOLOGUE AFUA_6G07600)-RELATED"/>
    <property type="match status" value="1"/>
</dbReference>
<dbReference type="AlphaFoldDB" id="A0A9W6CS10"/>
<dbReference type="Proteomes" id="UP001245370">
    <property type="component" value="Unassembled WGS sequence"/>
</dbReference>
<sequence>MAVVADEAALRRLYGSAAGRSVAKQLDRLDHHCRHFISLSPFMLIATADASGAADVSPRGDVPGFVAARERELLIPDRPGNNRLDSLTNILATGQVGLLFLIPGVDETLRVNGNAFIHDDEELTRLFTVAGKAPRTVLRVEVKEAYLHCAKAFMRSRLWEPEAQVERSALPTMGEMLRDQIAAKDAASAASSFATEAPESQEQMVARYREILY</sequence>
<keyword evidence="5" id="KW-1185">Reference proteome</keyword>